<keyword evidence="9" id="KW-1185">Reference proteome</keyword>
<keyword evidence="4 6" id="KW-0472">Membrane</keyword>
<evidence type="ECO:0000256" key="2">
    <source>
        <dbReference type="ARBA" id="ARBA00022692"/>
    </source>
</evidence>
<evidence type="ECO:0000256" key="3">
    <source>
        <dbReference type="ARBA" id="ARBA00022989"/>
    </source>
</evidence>
<dbReference type="PANTHER" id="PTHR16002">
    <property type="entry name" value="TRANSMEMBRANE PROTEIN 248-LIKE"/>
    <property type="match status" value="1"/>
</dbReference>
<comment type="subcellular location">
    <subcellularLocation>
        <location evidence="1">Membrane</location>
    </subcellularLocation>
</comment>
<dbReference type="PANTHER" id="PTHR16002:SF4">
    <property type="entry name" value="TMEM248_TMEM219 DOMAIN-CONTAINING PROTEIN"/>
    <property type="match status" value="1"/>
</dbReference>
<evidence type="ECO:0000313" key="9">
    <source>
        <dbReference type="Proteomes" id="UP000735302"/>
    </source>
</evidence>
<evidence type="ECO:0000256" key="4">
    <source>
        <dbReference type="ARBA" id="ARBA00023136"/>
    </source>
</evidence>
<accession>A0AAV4D0Z7</accession>
<proteinExistence type="predicted"/>
<dbReference type="Proteomes" id="UP000735302">
    <property type="component" value="Unassembled WGS sequence"/>
</dbReference>
<feature type="region of interest" description="Disordered" evidence="5">
    <location>
        <begin position="168"/>
        <end position="201"/>
    </location>
</feature>
<dbReference type="EMBL" id="BLXT01007302">
    <property type="protein sequence ID" value="GFO37695.1"/>
    <property type="molecule type" value="Genomic_DNA"/>
</dbReference>
<feature type="transmembrane region" description="Helical" evidence="6">
    <location>
        <begin position="20"/>
        <end position="40"/>
    </location>
</feature>
<dbReference type="Pfam" id="PF14940">
    <property type="entry name" value="TMEM219"/>
    <property type="match status" value="1"/>
</dbReference>
<protein>
    <submittedName>
        <fullName evidence="8">Transmembrane protein 248</fullName>
    </submittedName>
</protein>
<name>A0AAV4D0Z7_9GAST</name>
<evidence type="ECO:0000256" key="1">
    <source>
        <dbReference type="ARBA" id="ARBA00004370"/>
    </source>
</evidence>
<feature type="compositionally biased region" description="Polar residues" evidence="5">
    <location>
        <begin position="191"/>
        <end position="201"/>
    </location>
</feature>
<feature type="transmembrane region" description="Helical" evidence="6">
    <location>
        <begin position="367"/>
        <end position="384"/>
    </location>
</feature>
<evidence type="ECO:0000256" key="6">
    <source>
        <dbReference type="SAM" id="Phobius"/>
    </source>
</evidence>
<evidence type="ECO:0000256" key="5">
    <source>
        <dbReference type="SAM" id="MobiDB-lite"/>
    </source>
</evidence>
<keyword evidence="3 6" id="KW-1133">Transmembrane helix</keyword>
<reference evidence="8 9" key="1">
    <citation type="journal article" date="2021" name="Elife">
        <title>Chloroplast acquisition without the gene transfer in kleptoplastic sea slugs, Plakobranchus ocellatus.</title>
        <authorList>
            <person name="Maeda T."/>
            <person name="Takahashi S."/>
            <person name="Yoshida T."/>
            <person name="Shimamura S."/>
            <person name="Takaki Y."/>
            <person name="Nagai Y."/>
            <person name="Toyoda A."/>
            <person name="Suzuki Y."/>
            <person name="Arimoto A."/>
            <person name="Ishii H."/>
            <person name="Satoh N."/>
            <person name="Nishiyama T."/>
            <person name="Hasebe M."/>
            <person name="Maruyama T."/>
            <person name="Minagawa J."/>
            <person name="Obokata J."/>
            <person name="Shigenobu S."/>
        </authorList>
    </citation>
    <scope>NUCLEOTIDE SEQUENCE [LARGE SCALE GENOMIC DNA]</scope>
</reference>
<organism evidence="8 9">
    <name type="scientific">Plakobranchus ocellatus</name>
    <dbReference type="NCBI Taxonomy" id="259542"/>
    <lineage>
        <taxon>Eukaryota</taxon>
        <taxon>Metazoa</taxon>
        <taxon>Spiralia</taxon>
        <taxon>Lophotrochozoa</taxon>
        <taxon>Mollusca</taxon>
        <taxon>Gastropoda</taxon>
        <taxon>Heterobranchia</taxon>
        <taxon>Euthyneura</taxon>
        <taxon>Panpulmonata</taxon>
        <taxon>Sacoglossa</taxon>
        <taxon>Placobranchoidea</taxon>
        <taxon>Plakobranchidae</taxon>
        <taxon>Plakobranchus</taxon>
    </lineage>
</organism>
<dbReference type="AlphaFoldDB" id="A0AAV4D0Z7"/>
<feature type="compositionally biased region" description="Low complexity" evidence="5">
    <location>
        <begin position="134"/>
        <end position="145"/>
    </location>
</feature>
<comment type="caution">
    <text evidence="8">The sequence shown here is derived from an EMBL/GenBank/DDBJ whole genome shotgun (WGS) entry which is preliminary data.</text>
</comment>
<keyword evidence="2 6" id="KW-0812">Transmembrane</keyword>
<dbReference type="GO" id="GO:0016020">
    <property type="term" value="C:membrane"/>
    <property type="evidence" value="ECO:0007669"/>
    <property type="project" value="UniProtKB-SubCell"/>
</dbReference>
<gene>
    <name evidence="8" type="ORF">PoB_006420000</name>
</gene>
<feature type="region of interest" description="Disordered" evidence="5">
    <location>
        <begin position="75"/>
        <end position="103"/>
    </location>
</feature>
<dbReference type="InterPro" id="IPR039493">
    <property type="entry name" value="TMEM248/TMEM219"/>
</dbReference>
<feature type="region of interest" description="Disordered" evidence="5">
    <location>
        <begin position="117"/>
        <end position="153"/>
    </location>
</feature>
<evidence type="ECO:0000259" key="7">
    <source>
        <dbReference type="Pfam" id="PF14940"/>
    </source>
</evidence>
<sequence length="406" mass="43769">MPFIVAENLRGFFNSRPPLVVFMICLASFAIALITFAYLVRIRDLPNPDVTEDWNTVLTKFSGLKFCVHEGMLGEGTPEGNASNSQADTPANTGKKKIGEQHPTDLLQDTINKVKNKTSQLGGHSGGDSAVQKEPVSPASEPSPSRFVKHDAPLQDGKGMLSQALMLSTPAEGGGTGGDNAASSGAGHVEASTSGTTSSLPLNYTRVTLPLNMEISVSAELRAVSLQMLHLTAVIGGDFLNLKGHGRDQTMHISLSFPGNWSHENCEEWQSKQCTQYLVNTCVTFTGPASMFPPTQRPARSDVCERGVAPVTADSYVRNMSASSLSVSNTWCSGGSQLTAEFSFDDSLTVLLSQEDRSIINLHLMRTSYFLFVMVITLFCYAMVKGRPSKSKTYHVNYEKVSSAGP</sequence>
<evidence type="ECO:0000313" key="8">
    <source>
        <dbReference type="EMBL" id="GFO37695.1"/>
    </source>
</evidence>
<dbReference type="InterPro" id="IPR039587">
    <property type="entry name" value="TMEM248/TMEM219_dom"/>
</dbReference>
<feature type="compositionally biased region" description="Polar residues" evidence="5">
    <location>
        <begin position="80"/>
        <end position="92"/>
    </location>
</feature>
<feature type="domain" description="TMEM248/TMEM219" evidence="7">
    <location>
        <begin position="9"/>
        <end position="351"/>
    </location>
</feature>